<reference evidence="2 3" key="1">
    <citation type="submission" date="2021-01" db="EMBL/GenBank/DDBJ databases">
        <title>Whole genome shotgun sequence of Actinoplanes humidus NBRC 14915.</title>
        <authorList>
            <person name="Komaki H."/>
            <person name="Tamura T."/>
        </authorList>
    </citation>
    <scope>NUCLEOTIDE SEQUENCE [LARGE SCALE GENOMIC DNA]</scope>
    <source>
        <strain evidence="2 3">NBRC 14915</strain>
    </source>
</reference>
<dbReference type="InterPro" id="IPR035994">
    <property type="entry name" value="Nucleoside_phosphorylase_sf"/>
</dbReference>
<sequence>MEIIGTVTANQPLLVMAVHLEAEALFAETKGDKRESDLPVLLTGMGKVNAALSVATVLARGPHPSEIINLGTAGGLHPGLTGTHTIGTVLQHDLDSDALFRITGLVTGPPLLVGDPDGPTLATGDSFIADEVTRDRLAVHASLVDMEGYAVAAAAQAAGVPVRLVKHVSDDASEQAGMTWQQSVAECARSLAAWVAENVPR</sequence>
<evidence type="ECO:0000313" key="3">
    <source>
        <dbReference type="Proteomes" id="UP000603200"/>
    </source>
</evidence>
<accession>A0ABQ4A7C6</accession>
<keyword evidence="3" id="KW-1185">Reference proteome</keyword>
<organism evidence="2 3">
    <name type="scientific">Winogradskya humida</name>
    <dbReference type="NCBI Taxonomy" id="113566"/>
    <lineage>
        <taxon>Bacteria</taxon>
        <taxon>Bacillati</taxon>
        <taxon>Actinomycetota</taxon>
        <taxon>Actinomycetes</taxon>
        <taxon>Micromonosporales</taxon>
        <taxon>Micromonosporaceae</taxon>
        <taxon>Winogradskya</taxon>
    </lineage>
</organism>
<proteinExistence type="predicted"/>
<protein>
    <recommendedName>
        <fullName evidence="1">Nucleoside phosphorylase domain-containing protein</fullName>
    </recommendedName>
</protein>
<dbReference type="NCBIfam" id="NF004168">
    <property type="entry name" value="PRK05634.1"/>
    <property type="match status" value="1"/>
</dbReference>
<dbReference type="Pfam" id="PF01048">
    <property type="entry name" value="PNP_UDP_1"/>
    <property type="match status" value="2"/>
</dbReference>
<dbReference type="Gene3D" id="3.40.50.1580">
    <property type="entry name" value="Nucleoside phosphorylase domain"/>
    <property type="match status" value="1"/>
</dbReference>
<gene>
    <name evidence="2" type="ORF">Ahu01nite_098570</name>
</gene>
<evidence type="ECO:0000259" key="1">
    <source>
        <dbReference type="Pfam" id="PF01048"/>
    </source>
</evidence>
<comment type="caution">
    <text evidence="2">The sequence shown here is derived from an EMBL/GenBank/DDBJ whole genome shotgun (WGS) entry which is preliminary data.</text>
</comment>
<dbReference type="PANTHER" id="PTHR46832:SF1">
    <property type="entry name" value="5'-METHYLTHIOADENOSINE_S-ADENOSYLHOMOCYSTEINE NUCLEOSIDASE"/>
    <property type="match status" value="1"/>
</dbReference>
<dbReference type="SUPFAM" id="SSF53167">
    <property type="entry name" value="Purine and uridine phosphorylases"/>
    <property type="match status" value="1"/>
</dbReference>
<dbReference type="PANTHER" id="PTHR46832">
    <property type="entry name" value="5'-METHYLTHIOADENOSINE/S-ADENOSYLHOMOCYSTEINE NUCLEOSIDASE"/>
    <property type="match status" value="1"/>
</dbReference>
<dbReference type="RefSeq" id="WP_203843649.1">
    <property type="nucleotide sequence ID" value="NZ_BAAATV010000041.1"/>
</dbReference>
<dbReference type="EMBL" id="BOMN01000151">
    <property type="protein sequence ID" value="GIE26755.1"/>
    <property type="molecule type" value="Genomic_DNA"/>
</dbReference>
<name>A0ABQ4A7C6_9ACTN</name>
<dbReference type="Proteomes" id="UP000603200">
    <property type="component" value="Unassembled WGS sequence"/>
</dbReference>
<evidence type="ECO:0000313" key="2">
    <source>
        <dbReference type="EMBL" id="GIE26755.1"/>
    </source>
</evidence>
<dbReference type="InterPro" id="IPR000845">
    <property type="entry name" value="Nucleoside_phosphorylase_d"/>
</dbReference>
<feature type="domain" description="Nucleoside phosphorylase" evidence="1">
    <location>
        <begin position="40"/>
        <end position="100"/>
    </location>
</feature>
<feature type="domain" description="Nucleoside phosphorylase" evidence="1">
    <location>
        <begin position="120"/>
        <end position="194"/>
    </location>
</feature>